<protein>
    <submittedName>
        <fullName evidence="2">Serine/threonine protein phosphatase 1</fullName>
    </submittedName>
</protein>
<dbReference type="AlphaFoldDB" id="A0A4R6VGG1"/>
<feature type="domain" description="Calcineurin-like phosphoesterase" evidence="1">
    <location>
        <begin position="4"/>
        <end position="206"/>
    </location>
</feature>
<dbReference type="CDD" id="cd00144">
    <property type="entry name" value="MPP_PPP_family"/>
    <property type="match status" value="1"/>
</dbReference>
<sequence length="243" mass="27355">MTDPVYAIGDIHGQLEQLHKVLDKIERDGGSNAKIVFLGDYVDRGPNSKDVIELLADGVKSGKNWHCILGNHDRMFSMFMEDYPRTDYRLKPGYDWFHERIGGVETLASYGIDADIDRRIFQLHEDAQEAVPQHHLDFINNLPLTLTTGELLFVHAGIRPGVALEQQTEDDLVWIREGFLDDPRPHDWLIVHGHTTVPEATHYGNRVNLDSGAGYGKPLTAAVFEGSESWVLTDNGREALKAE</sequence>
<dbReference type="GO" id="GO:0005737">
    <property type="term" value="C:cytoplasm"/>
    <property type="evidence" value="ECO:0007669"/>
    <property type="project" value="TreeGrafter"/>
</dbReference>
<gene>
    <name evidence="2" type="ORF">ATL17_3005</name>
</gene>
<proteinExistence type="predicted"/>
<dbReference type="InterPro" id="IPR006186">
    <property type="entry name" value="Ser/Thr-sp_prot-phosphatase"/>
</dbReference>
<dbReference type="SUPFAM" id="SSF56300">
    <property type="entry name" value="Metallo-dependent phosphatases"/>
    <property type="match status" value="1"/>
</dbReference>
<dbReference type="InterPro" id="IPR050126">
    <property type="entry name" value="Ap4A_hydrolase"/>
</dbReference>
<organism evidence="2 3">
    <name type="scientific">Maritalea mobilis</name>
    <dbReference type="NCBI Taxonomy" id="483324"/>
    <lineage>
        <taxon>Bacteria</taxon>
        <taxon>Pseudomonadati</taxon>
        <taxon>Pseudomonadota</taxon>
        <taxon>Alphaproteobacteria</taxon>
        <taxon>Hyphomicrobiales</taxon>
        <taxon>Devosiaceae</taxon>
        <taxon>Maritalea</taxon>
    </lineage>
</organism>
<name>A0A4R6VGG1_9HYPH</name>
<dbReference type="InterPro" id="IPR029052">
    <property type="entry name" value="Metallo-depent_PP-like"/>
</dbReference>
<dbReference type="PANTHER" id="PTHR42850">
    <property type="entry name" value="METALLOPHOSPHOESTERASE"/>
    <property type="match status" value="1"/>
</dbReference>
<dbReference type="EMBL" id="SNYR01000003">
    <property type="protein sequence ID" value="TDQ61901.1"/>
    <property type="molecule type" value="Genomic_DNA"/>
</dbReference>
<accession>A0A4R6VGG1</accession>
<dbReference type="Gene3D" id="3.60.21.10">
    <property type="match status" value="1"/>
</dbReference>
<dbReference type="GO" id="GO:0110154">
    <property type="term" value="P:RNA decapping"/>
    <property type="evidence" value="ECO:0007669"/>
    <property type="project" value="TreeGrafter"/>
</dbReference>
<dbReference type="PRINTS" id="PR00114">
    <property type="entry name" value="STPHPHTASE"/>
</dbReference>
<dbReference type="OrthoDB" id="9807890at2"/>
<evidence type="ECO:0000259" key="1">
    <source>
        <dbReference type="Pfam" id="PF00149"/>
    </source>
</evidence>
<dbReference type="Proteomes" id="UP000295391">
    <property type="component" value="Unassembled WGS sequence"/>
</dbReference>
<reference evidence="2 3" key="1">
    <citation type="submission" date="2019-03" db="EMBL/GenBank/DDBJ databases">
        <title>Genomic Encyclopedia of Type Strains, Phase III (KMG-III): the genomes of soil and plant-associated and newly described type strains.</title>
        <authorList>
            <person name="Whitman W."/>
        </authorList>
    </citation>
    <scope>NUCLEOTIDE SEQUENCE [LARGE SCALE GENOMIC DNA]</scope>
    <source>
        <strain evidence="2 3">CGMCC 1.7002</strain>
    </source>
</reference>
<dbReference type="InterPro" id="IPR004843">
    <property type="entry name" value="Calcineurin-like_PHP"/>
</dbReference>
<dbReference type="PANTHER" id="PTHR42850:SF4">
    <property type="entry name" value="ZINC-DEPENDENT ENDOPOLYPHOSPHATASE"/>
    <property type="match status" value="1"/>
</dbReference>
<keyword evidence="3" id="KW-1185">Reference proteome</keyword>
<dbReference type="GO" id="GO:0008803">
    <property type="term" value="F:bis(5'-nucleosyl)-tetraphosphatase (symmetrical) activity"/>
    <property type="evidence" value="ECO:0007669"/>
    <property type="project" value="TreeGrafter"/>
</dbReference>
<dbReference type="GO" id="GO:0016791">
    <property type="term" value="F:phosphatase activity"/>
    <property type="evidence" value="ECO:0007669"/>
    <property type="project" value="TreeGrafter"/>
</dbReference>
<evidence type="ECO:0000313" key="2">
    <source>
        <dbReference type="EMBL" id="TDQ61901.1"/>
    </source>
</evidence>
<dbReference type="RefSeq" id="WP_133573582.1">
    <property type="nucleotide sequence ID" value="NZ_SNYR01000003.1"/>
</dbReference>
<dbReference type="Pfam" id="PF00149">
    <property type="entry name" value="Metallophos"/>
    <property type="match status" value="1"/>
</dbReference>
<comment type="caution">
    <text evidence="2">The sequence shown here is derived from an EMBL/GenBank/DDBJ whole genome shotgun (WGS) entry which is preliminary data.</text>
</comment>
<evidence type="ECO:0000313" key="3">
    <source>
        <dbReference type="Proteomes" id="UP000295391"/>
    </source>
</evidence>